<sequence length="98" mass="11479">MNVKFFTIMIFSCTILLLLFKNIQAETSESSELVQKNSNDIYEFIVQVQYLYELCVVIVPDKKEQLNNMYANSGISTFDEIMPKKYNRLIKLIDTPKK</sequence>
<keyword evidence="2" id="KW-1185">Reference proteome</keyword>
<dbReference type="EMBL" id="JBEVCJ010000011">
    <property type="protein sequence ID" value="MET1255552.1"/>
    <property type="molecule type" value="Genomic_DNA"/>
</dbReference>
<dbReference type="Proteomes" id="UP001548189">
    <property type="component" value="Unassembled WGS sequence"/>
</dbReference>
<comment type="caution">
    <text evidence="1">The sequence shown here is derived from an EMBL/GenBank/DDBJ whole genome shotgun (WGS) entry which is preliminary data.</text>
</comment>
<organism evidence="1 2">
    <name type="scientific">Aliikangiella maris</name>
    <dbReference type="NCBI Taxonomy" id="3162458"/>
    <lineage>
        <taxon>Bacteria</taxon>
        <taxon>Pseudomonadati</taxon>
        <taxon>Pseudomonadota</taxon>
        <taxon>Gammaproteobacteria</taxon>
        <taxon>Oceanospirillales</taxon>
        <taxon>Pleioneaceae</taxon>
        <taxon>Aliikangiella</taxon>
    </lineage>
</organism>
<protein>
    <submittedName>
        <fullName evidence="1">Uncharacterized protein</fullName>
    </submittedName>
</protein>
<gene>
    <name evidence="1" type="ORF">ABVT43_10470</name>
</gene>
<dbReference type="RefSeq" id="WP_353896138.1">
    <property type="nucleotide sequence ID" value="NZ_JBEVCJ010000011.1"/>
</dbReference>
<evidence type="ECO:0000313" key="2">
    <source>
        <dbReference type="Proteomes" id="UP001548189"/>
    </source>
</evidence>
<evidence type="ECO:0000313" key="1">
    <source>
        <dbReference type="EMBL" id="MET1255552.1"/>
    </source>
</evidence>
<reference evidence="1 2" key="1">
    <citation type="submission" date="2024-06" db="EMBL/GenBank/DDBJ databases">
        <authorList>
            <person name="Li F."/>
        </authorList>
    </citation>
    <scope>NUCLEOTIDE SEQUENCE [LARGE SCALE GENOMIC DNA]</scope>
    <source>
        <strain evidence="1 2">GXAS 311</strain>
    </source>
</reference>
<name>A0ABV2BUE6_9GAMM</name>
<proteinExistence type="predicted"/>
<accession>A0ABV2BUE6</accession>